<sequence>MECYSFSSYIMNSGFTNDSATSYCVSEICTSDFSQPFEIPIKNTTLEVTAFFPTYSFGLYDISVDDESFYGEEGYLFDQMENKCLSDFYNQTNLETTTTQCCTSFKAAPVAPINSPKCKKFQSRTSILDLSNNFKVLGTSTMTFELDGSDITGNGTVVGSNGNEYIVTYYVDDSTCNGHPESNNITCRPYTLPDGDSLALIRVLFMELNGSRYDYNFDGMIGRILIRNSETLMEEGKPFTTTNNCFYINYKSDSNPLTQVITNSFCCTQF</sequence>
<dbReference type="WBParaSite" id="PDA_v2.g4927.t1">
    <property type="protein sequence ID" value="PDA_v2.g4927.t1"/>
    <property type="gene ID" value="PDA_v2.g4927"/>
</dbReference>
<proteinExistence type="predicted"/>
<evidence type="ECO:0000313" key="2">
    <source>
        <dbReference type="WBParaSite" id="PDA_v2.g4927.t1"/>
    </source>
</evidence>
<accession>A0A914QMH8</accession>
<reference evidence="2" key="1">
    <citation type="submission" date="2022-11" db="UniProtKB">
        <authorList>
            <consortium name="WormBaseParasite"/>
        </authorList>
    </citation>
    <scope>IDENTIFICATION</scope>
</reference>
<name>A0A914QMH8_9BILA</name>
<dbReference type="AlphaFoldDB" id="A0A914QMH8"/>
<protein>
    <submittedName>
        <fullName evidence="2">Uncharacterized protein</fullName>
    </submittedName>
</protein>
<dbReference type="Proteomes" id="UP000887578">
    <property type="component" value="Unplaced"/>
</dbReference>
<evidence type="ECO:0000313" key="1">
    <source>
        <dbReference type="Proteomes" id="UP000887578"/>
    </source>
</evidence>
<organism evidence="1 2">
    <name type="scientific">Panagrolaimus davidi</name>
    <dbReference type="NCBI Taxonomy" id="227884"/>
    <lineage>
        <taxon>Eukaryota</taxon>
        <taxon>Metazoa</taxon>
        <taxon>Ecdysozoa</taxon>
        <taxon>Nematoda</taxon>
        <taxon>Chromadorea</taxon>
        <taxon>Rhabditida</taxon>
        <taxon>Tylenchina</taxon>
        <taxon>Panagrolaimomorpha</taxon>
        <taxon>Panagrolaimoidea</taxon>
        <taxon>Panagrolaimidae</taxon>
        <taxon>Panagrolaimus</taxon>
    </lineage>
</organism>
<keyword evidence="1" id="KW-1185">Reference proteome</keyword>